<protein>
    <submittedName>
        <fullName evidence="7">Dihydroxyacetone kinase subunit DhaK</fullName>
        <ecNumber evidence="7">2.7.1.121</ecNumber>
    </submittedName>
</protein>
<dbReference type="Gene3D" id="3.40.50.10440">
    <property type="entry name" value="Dihydroxyacetone kinase, domain 1"/>
    <property type="match status" value="1"/>
</dbReference>
<evidence type="ECO:0000259" key="5">
    <source>
        <dbReference type="PROSITE" id="PS51480"/>
    </source>
</evidence>
<dbReference type="GO" id="GO:0004371">
    <property type="term" value="F:glycerone kinase activity"/>
    <property type="evidence" value="ECO:0007669"/>
    <property type="project" value="InterPro"/>
</dbReference>
<dbReference type="RefSeq" id="WP_406698928.1">
    <property type="nucleotide sequence ID" value="NZ_CP155447.1"/>
</dbReference>
<dbReference type="GO" id="GO:0005829">
    <property type="term" value="C:cytosol"/>
    <property type="evidence" value="ECO:0007669"/>
    <property type="project" value="TreeGrafter"/>
</dbReference>
<keyword evidence="3 7" id="KW-0418">Kinase</keyword>
<dbReference type="FunFam" id="3.40.50.10440:FF:000001">
    <property type="entry name" value="Dihydroxyacetone kinase, DhaK subunit"/>
    <property type="match status" value="1"/>
</dbReference>
<dbReference type="Pfam" id="PF02733">
    <property type="entry name" value="Dak1"/>
    <property type="match status" value="1"/>
</dbReference>
<dbReference type="NCBIfam" id="NF011049">
    <property type="entry name" value="PRK14479.1"/>
    <property type="match status" value="1"/>
</dbReference>
<evidence type="ECO:0000256" key="1">
    <source>
        <dbReference type="ARBA" id="ARBA00022679"/>
    </source>
</evidence>
<dbReference type="SMART" id="SM01120">
    <property type="entry name" value="Dak2"/>
    <property type="match status" value="1"/>
</dbReference>
<dbReference type="AlphaFoldDB" id="A0AAU7CN67"/>
<gene>
    <name evidence="7" type="primary">dhaK</name>
    <name evidence="7" type="ORF">V5E97_08575</name>
</gene>
<dbReference type="InterPro" id="IPR012737">
    <property type="entry name" value="DhaK_L_YcgS"/>
</dbReference>
<feature type="domain" description="DhaK" evidence="6">
    <location>
        <begin position="7"/>
        <end position="330"/>
    </location>
</feature>
<dbReference type="FunFam" id="3.30.1180.20:FF:000001">
    <property type="entry name" value="Dihydroxyacetone kinase 1"/>
    <property type="match status" value="1"/>
</dbReference>
<dbReference type="GO" id="GO:0019563">
    <property type="term" value="P:glycerol catabolic process"/>
    <property type="evidence" value="ECO:0007669"/>
    <property type="project" value="TreeGrafter"/>
</dbReference>
<dbReference type="SUPFAM" id="SSF82549">
    <property type="entry name" value="DAK1/DegV-like"/>
    <property type="match status" value="1"/>
</dbReference>
<dbReference type="InterPro" id="IPR036117">
    <property type="entry name" value="DhaL_dom_sf"/>
</dbReference>
<dbReference type="PROSITE" id="PS51481">
    <property type="entry name" value="DHAK"/>
    <property type="match status" value="1"/>
</dbReference>
<dbReference type="InterPro" id="IPR004007">
    <property type="entry name" value="DhaL_dom"/>
</dbReference>
<organism evidence="7">
    <name type="scientific">Singulisphaera sp. Ch08</name>
    <dbReference type="NCBI Taxonomy" id="3120278"/>
    <lineage>
        <taxon>Bacteria</taxon>
        <taxon>Pseudomonadati</taxon>
        <taxon>Planctomycetota</taxon>
        <taxon>Planctomycetia</taxon>
        <taxon>Isosphaerales</taxon>
        <taxon>Isosphaeraceae</taxon>
        <taxon>Singulisphaera</taxon>
    </lineage>
</organism>
<dbReference type="Pfam" id="PF02734">
    <property type="entry name" value="Dak2"/>
    <property type="match status" value="1"/>
</dbReference>
<dbReference type="GO" id="GO:0047324">
    <property type="term" value="F:phosphoenolpyruvate-glycerone phosphotransferase activity"/>
    <property type="evidence" value="ECO:0007669"/>
    <property type="project" value="UniProtKB-EC"/>
</dbReference>
<dbReference type="NCBIfam" id="TIGR02365">
    <property type="entry name" value="dha_L_ycgS"/>
    <property type="match status" value="1"/>
</dbReference>
<reference evidence="7" key="1">
    <citation type="submission" date="2024-05" db="EMBL/GenBank/DDBJ databases">
        <title>Planctomycetes of the genus Singulisphaera possess chitinolytic capabilities.</title>
        <authorList>
            <person name="Ivanova A."/>
        </authorList>
    </citation>
    <scope>NUCLEOTIDE SEQUENCE</scope>
    <source>
        <strain evidence="7">Ch08T</strain>
    </source>
</reference>
<dbReference type="EC" id="2.7.1.121" evidence="7"/>
<keyword evidence="1 7" id="KW-0808">Transferase</keyword>
<dbReference type="InterPro" id="IPR050861">
    <property type="entry name" value="Dihydroxyacetone_Kinase"/>
</dbReference>
<proteinExistence type="predicted"/>
<dbReference type="EMBL" id="CP155447">
    <property type="protein sequence ID" value="XBH06076.1"/>
    <property type="molecule type" value="Genomic_DNA"/>
</dbReference>
<dbReference type="FunFam" id="1.25.40.340:FF:000002">
    <property type="entry name" value="Dihydroxyacetone kinase, L subunit"/>
    <property type="match status" value="1"/>
</dbReference>
<dbReference type="Gene3D" id="3.30.1180.20">
    <property type="entry name" value="Dihydroxyacetone kinase, domain 2"/>
    <property type="match status" value="1"/>
</dbReference>
<evidence type="ECO:0000259" key="6">
    <source>
        <dbReference type="PROSITE" id="PS51481"/>
    </source>
</evidence>
<evidence type="ECO:0000256" key="4">
    <source>
        <dbReference type="ARBA" id="ARBA00022840"/>
    </source>
</evidence>
<evidence type="ECO:0000256" key="2">
    <source>
        <dbReference type="ARBA" id="ARBA00022741"/>
    </source>
</evidence>
<name>A0AAU7CN67_9BACT</name>
<keyword evidence="4" id="KW-0067">ATP-binding</keyword>
<dbReference type="InterPro" id="IPR012736">
    <property type="entry name" value="DhaK_1"/>
</dbReference>
<sequence length="574" mass="58866">MKKLINRPEAAVEEMVEGLVAVYPGLARLPGQTVIVRVDAHEVRDQSVALISGGGSGHEPAHAGYVGRGMLSAAVLGEVFTSPSPDAVLAAIRAVTGPPGVLLIVKNYTGDRLNFGLAAEMARAEGYAVAMVVVADDVALAASADNAGRRGLAGTILVHKIAGAAAEAGANLEQVAAEARAAAEAVGTMGVALTPCTVPAAGRPSFSLGDDEIELGLGIHGEPGVRRGTLEPADDLVDHLVNAILADAPPTPGEQVALLINNLGATPTMELLIVARSALATLESLEVRVERVYLGTFLSALEMAGVSLSVLRVDDARLARLDAATDAPAWPRTMDWSRPPQAAVAHVGKAKKKASLPRSASEPPQTELGRALEHAILAAMVALIDAEPTLTELDRVVGDGDLGLSLERGARAVREALGTASYPLDDPSATLQALGLTLQKALGGTSGALYALLFLRASARLRDLAPTSPKSWSEAFRTGTEAIGELGGSRPGDRTMLDALLPALDALESSLDAGATPAKALDAAAEAAEAGSDATARMSPRRGRSSYLGDRVLGYPDPGAIAVAVWLRAVASAL</sequence>
<keyword evidence="2" id="KW-0547">Nucleotide-binding</keyword>
<dbReference type="PANTHER" id="PTHR28629">
    <property type="entry name" value="TRIOKINASE/FMN CYCLASE"/>
    <property type="match status" value="1"/>
</dbReference>
<evidence type="ECO:0000313" key="7">
    <source>
        <dbReference type="EMBL" id="XBH06076.1"/>
    </source>
</evidence>
<dbReference type="GO" id="GO:0005524">
    <property type="term" value="F:ATP binding"/>
    <property type="evidence" value="ECO:0007669"/>
    <property type="project" value="UniProtKB-KW"/>
</dbReference>
<dbReference type="PANTHER" id="PTHR28629:SF4">
    <property type="entry name" value="TRIOKINASE_FMN CYCLASE"/>
    <property type="match status" value="1"/>
</dbReference>
<feature type="domain" description="DhaL" evidence="5">
    <location>
        <begin position="370"/>
        <end position="572"/>
    </location>
</feature>
<evidence type="ECO:0000256" key="3">
    <source>
        <dbReference type="ARBA" id="ARBA00022777"/>
    </source>
</evidence>
<dbReference type="InterPro" id="IPR004006">
    <property type="entry name" value="DhaK_dom"/>
</dbReference>
<dbReference type="Gene3D" id="1.25.40.340">
    <property type="match status" value="1"/>
</dbReference>
<dbReference type="PROSITE" id="PS51480">
    <property type="entry name" value="DHAL"/>
    <property type="match status" value="1"/>
</dbReference>
<accession>A0AAU7CN67</accession>
<dbReference type="SUPFAM" id="SSF101473">
    <property type="entry name" value="DhaL-like"/>
    <property type="match status" value="1"/>
</dbReference>
<dbReference type="NCBIfam" id="TIGR02363">
    <property type="entry name" value="dhaK1"/>
    <property type="match status" value="1"/>
</dbReference>